<feature type="domain" description="Fumarylacetoacetase-like C-terminal" evidence="2">
    <location>
        <begin position="74"/>
        <end position="261"/>
    </location>
</feature>
<dbReference type="EMBL" id="ACWF01000048">
    <property type="protein sequence ID" value="EHL78895.1"/>
    <property type="molecule type" value="Genomic_DNA"/>
</dbReference>
<keyword evidence="1" id="KW-0456">Lyase</keyword>
<keyword evidence="4" id="KW-1185">Reference proteome</keyword>
<dbReference type="InterPro" id="IPR036663">
    <property type="entry name" value="Fumarylacetoacetase_C_sf"/>
</dbReference>
<organism evidence="3 4">
    <name type="scientific">Bacillus smithii 7_3_47FAA</name>
    <dbReference type="NCBI Taxonomy" id="665952"/>
    <lineage>
        <taxon>Bacteria</taxon>
        <taxon>Bacillati</taxon>
        <taxon>Bacillota</taxon>
        <taxon>Bacilli</taxon>
        <taxon>Bacillales</taxon>
        <taxon>Bacillaceae</taxon>
        <taxon>Bacillus</taxon>
    </lineage>
</organism>
<protein>
    <recommendedName>
        <fullName evidence="2">Fumarylacetoacetase-like C-terminal domain-containing protein</fullName>
    </recommendedName>
</protein>
<dbReference type="Pfam" id="PF01557">
    <property type="entry name" value="FAA_hydrolase"/>
    <property type="match status" value="1"/>
</dbReference>
<dbReference type="SUPFAM" id="SSF56529">
    <property type="entry name" value="FAH"/>
    <property type="match status" value="1"/>
</dbReference>
<comment type="caution">
    <text evidence="3">The sequence shown here is derived from an EMBL/GenBank/DDBJ whole genome shotgun (WGS) entry which is preliminary data.</text>
</comment>
<evidence type="ECO:0000259" key="2">
    <source>
        <dbReference type="Pfam" id="PF01557"/>
    </source>
</evidence>
<dbReference type="Proteomes" id="UP000011747">
    <property type="component" value="Unassembled WGS sequence"/>
</dbReference>
<dbReference type="GO" id="GO:0005737">
    <property type="term" value="C:cytoplasm"/>
    <property type="evidence" value="ECO:0007669"/>
    <property type="project" value="TreeGrafter"/>
</dbReference>
<sequence length="263" mass="28649">MDRKKYWELSEFLINAEKEKREVVRLTSEIPDLTPEQAYRIQEELVNLKLANGHRIIGPKMGLTSFAKMQQMKVNEPIYGYVLDDMLIESGETVSFSEFIHPKVEIEIAFFLGEDIEGPSVTSAQVMSATAYVAPALEIIDSRYKNFQFTLPDVIADNASASRVVIGNKLTPVSSLKTDLELIGAVLYINGELKANGAGAAILNHPANSIAALANMLARSGKKLQAGDIILAGAITEAIMLANGDVVHGKLDQLGDVSFAVRD</sequence>
<evidence type="ECO:0000313" key="3">
    <source>
        <dbReference type="EMBL" id="EHL78895.1"/>
    </source>
</evidence>
<dbReference type="InterPro" id="IPR011234">
    <property type="entry name" value="Fumarylacetoacetase-like_C"/>
</dbReference>
<dbReference type="GO" id="GO:0008684">
    <property type="term" value="F:2-oxopent-4-enoate hydratase activity"/>
    <property type="evidence" value="ECO:0007669"/>
    <property type="project" value="TreeGrafter"/>
</dbReference>
<accession>G9QIX3</accession>
<evidence type="ECO:0000256" key="1">
    <source>
        <dbReference type="ARBA" id="ARBA00023239"/>
    </source>
</evidence>
<dbReference type="AlphaFoldDB" id="G9QIX3"/>
<dbReference type="PANTHER" id="PTHR30143">
    <property type="entry name" value="ACID HYDRATASE"/>
    <property type="match status" value="1"/>
</dbReference>
<reference evidence="3 4" key="1">
    <citation type="submission" date="2011-09" db="EMBL/GenBank/DDBJ databases">
        <title>The Genome Sequence of Bacillus smithii 7_3_47FAA.</title>
        <authorList>
            <consortium name="The Broad Institute Genome Sequencing Platform"/>
            <person name="Earl A."/>
            <person name="Ward D."/>
            <person name="Feldgarden M."/>
            <person name="Gevers D."/>
            <person name="Daigneault M."/>
            <person name="Strauss J."/>
            <person name="Allen-Vercoe E."/>
            <person name="Young S.K."/>
            <person name="Zeng Q."/>
            <person name="Gargeya S."/>
            <person name="Fitzgerald M."/>
            <person name="Haas B."/>
            <person name="Abouelleil A."/>
            <person name="Alvarado L."/>
            <person name="Arachchi H.M."/>
            <person name="Berlin A."/>
            <person name="Brown A."/>
            <person name="Chapman S.B."/>
            <person name="Chen Z."/>
            <person name="Dunbar C."/>
            <person name="Freedman E."/>
            <person name="Gearin G."/>
            <person name="Goldberg J."/>
            <person name="Griggs A."/>
            <person name="Gujja S."/>
            <person name="Heiman D."/>
            <person name="Howarth C."/>
            <person name="Larson L."/>
            <person name="Lui A."/>
            <person name="MacDonald P.J.P."/>
            <person name="Montmayeur A."/>
            <person name="Murphy C."/>
            <person name="Neiman D."/>
            <person name="Pearson M."/>
            <person name="Priest M."/>
            <person name="Roberts A."/>
            <person name="Saif S."/>
            <person name="Shea T."/>
            <person name="Shenoy N."/>
            <person name="Sisk P."/>
            <person name="Stolte C."/>
            <person name="Sykes S."/>
            <person name="Wortman J."/>
            <person name="Nusbaum C."/>
            <person name="Birren B."/>
        </authorList>
    </citation>
    <scope>NUCLEOTIDE SEQUENCE [LARGE SCALE GENOMIC DNA]</scope>
    <source>
        <strain evidence="3 4">7_3_47FAA</strain>
    </source>
</reference>
<name>G9QIX3_9BACI</name>
<dbReference type="RefSeq" id="WP_003353211.1">
    <property type="nucleotide sequence ID" value="NZ_JH414745.1"/>
</dbReference>
<dbReference type="InterPro" id="IPR050772">
    <property type="entry name" value="Hydratase-Decarb/MhpD_sf"/>
</dbReference>
<dbReference type="PANTHER" id="PTHR30143:SF0">
    <property type="entry name" value="2-KETO-4-PENTENOATE HYDRATASE"/>
    <property type="match status" value="1"/>
</dbReference>
<gene>
    <name evidence="3" type="ORF">HMPREF1015_02134</name>
</gene>
<evidence type="ECO:0000313" key="4">
    <source>
        <dbReference type="Proteomes" id="UP000011747"/>
    </source>
</evidence>
<dbReference type="Gene3D" id="3.90.850.10">
    <property type="entry name" value="Fumarylacetoacetase-like, C-terminal domain"/>
    <property type="match status" value="1"/>
</dbReference>
<dbReference type="HOGENOM" id="CLU_060136_4_0_9"/>
<proteinExistence type="predicted"/>
<dbReference type="PATRIC" id="fig|665952.3.peg.912"/>